<keyword evidence="1" id="KW-0732">Signal</keyword>
<evidence type="ECO:0000313" key="4">
    <source>
        <dbReference type="Proteomes" id="UP000318733"/>
    </source>
</evidence>
<evidence type="ECO:0000313" key="3">
    <source>
        <dbReference type="EMBL" id="TSJ39657.1"/>
    </source>
</evidence>
<dbReference type="GO" id="GO:0016787">
    <property type="term" value="F:hydrolase activity"/>
    <property type="evidence" value="ECO:0007669"/>
    <property type="project" value="UniProtKB-KW"/>
</dbReference>
<dbReference type="Proteomes" id="UP000318733">
    <property type="component" value="Unassembled WGS sequence"/>
</dbReference>
<evidence type="ECO:0008006" key="5">
    <source>
        <dbReference type="Google" id="ProtNLM"/>
    </source>
</evidence>
<evidence type="ECO:0000256" key="1">
    <source>
        <dbReference type="ARBA" id="ARBA00022729"/>
    </source>
</evidence>
<proteinExistence type="predicted"/>
<comment type="caution">
    <text evidence="3">The sequence shown here is derived from an EMBL/GenBank/DDBJ whole genome shotgun (WGS) entry which is preliminary data.</text>
</comment>
<dbReference type="Gene3D" id="2.60.120.260">
    <property type="entry name" value="Galactose-binding domain-like"/>
    <property type="match status" value="1"/>
</dbReference>
<sequence>MKKGNLRFAVCGMVMLLNILFNLVARSQTRPDPEYFFRNPPESAKPGILWMWMGSNVSKAGITKDLEALKKEGFSLAMLASLADINTPWNGTIAGSPTPEIVAWTEPWWKLVEFAMSEAKRLNIKIALYNCPGYTSSGGPWIKPEQSMQEVCWSTRQIEGNGRLSIRLDKPVVDPHANMRFPSYDPVTGKLENLLIEARKSYYKDISVLAMPATGTVAKDSIIDLSAKMDTDGNLDWHAPPGKWMIYRFGHTTTGAVIQPAQPRATGLECDKMDPEAVSFQTDHMLSEIKKHVGKYVGNTLTGIFYDSYEIDPVTWTPKMREVFSKYTGYDIVPYLATFAGRTIGSREDSIKFRYDFERVTEALFRDVYFKTVAAKLKAAGLDYFSEAYGGPWRLDEITPQVSDPMCEFWTDDGKFTSYMTESVIAAIRKTGKNVIMAEAFTGQPVSSKWDEYPAWLKPVGDKAFCEGINRFVIHRFTHQPWDSKYLPGASMGQWGTHFDRTQTWWKAAKATVTYWQRCSALLQMGIPVKSDSDLVVLEEPEGLKIDYAHRKAENTDIFFIANTAHTSGYAYCRFQVSGRQPELWNPVTGEIRDLPNFEDNGTHTQIALNFEDAESYFVVFRKKYERSGGLAGSNFKVLKPLQALTGNWQVRFDPAWGGPKEPIVFEGLQDWTKSADKKIKYFSGTAVYNISFDVPESEISHELYVDLGEVKHIAHVYLNKKDLGVVWTAPWGVTIPKALIKTKGNVLTVEVTNVWANRLIGDEQDPDDCEWSPNGYFYNSGKFLKAFPDWFLNNQPRPSKGRYGFTTWNYFSKDAPLIPSGLIGPVRLMNGG</sequence>
<gene>
    <name evidence="3" type="ORF">FO440_18115</name>
</gene>
<keyword evidence="2" id="KW-0378">Hydrolase</keyword>
<evidence type="ECO:0000256" key="2">
    <source>
        <dbReference type="ARBA" id="ARBA00022801"/>
    </source>
</evidence>
<keyword evidence="4" id="KW-1185">Reference proteome</keyword>
<reference evidence="3 4" key="1">
    <citation type="submission" date="2019-07" db="EMBL/GenBank/DDBJ databases">
        <authorList>
            <person name="Huq M.A."/>
        </authorList>
    </citation>
    <scope>NUCLEOTIDE SEQUENCE [LARGE SCALE GENOMIC DNA]</scope>
    <source>
        <strain evidence="3 4">MAH-19</strain>
    </source>
</reference>
<dbReference type="PANTHER" id="PTHR43817:SF1">
    <property type="entry name" value="HYDROLASE, FAMILY 43, PUTATIVE (AFU_ORTHOLOGUE AFUA_3G01660)-RELATED"/>
    <property type="match status" value="1"/>
</dbReference>
<dbReference type="RefSeq" id="WP_144249694.1">
    <property type="nucleotide sequence ID" value="NZ_VLPK01000003.1"/>
</dbReference>
<dbReference type="SUPFAM" id="SSF49785">
    <property type="entry name" value="Galactose-binding domain-like"/>
    <property type="match status" value="1"/>
</dbReference>
<dbReference type="OrthoDB" id="9761519at2"/>
<dbReference type="NCBIfam" id="NF045579">
    <property type="entry name" value="rhamnoside_JR"/>
    <property type="match status" value="1"/>
</dbReference>
<protein>
    <recommendedName>
        <fullName evidence="5">Glycosyl hydrolases family 2 sugar binding domain-containing protein</fullName>
    </recommendedName>
</protein>
<dbReference type="EMBL" id="VLPK01000003">
    <property type="protein sequence ID" value="TSJ39657.1"/>
    <property type="molecule type" value="Genomic_DNA"/>
</dbReference>
<organism evidence="3 4">
    <name type="scientific">Mucilaginibacter corticis</name>
    <dbReference type="NCBI Taxonomy" id="2597670"/>
    <lineage>
        <taxon>Bacteria</taxon>
        <taxon>Pseudomonadati</taxon>
        <taxon>Bacteroidota</taxon>
        <taxon>Sphingobacteriia</taxon>
        <taxon>Sphingobacteriales</taxon>
        <taxon>Sphingobacteriaceae</taxon>
        <taxon>Mucilaginibacter</taxon>
    </lineage>
</organism>
<dbReference type="AlphaFoldDB" id="A0A556MIC2"/>
<name>A0A556MIC2_9SPHI</name>
<dbReference type="PANTHER" id="PTHR43817">
    <property type="entry name" value="GLYCOSYL HYDROLASE"/>
    <property type="match status" value="1"/>
</dbReference>
<dbReference type="Pfam" id="PF17132">
    <property type="entry name" value="Glyco_hydro_106"/>
    <property type="match status" value="2"/>
</dbReference>
<dbReference type="InterPro" id="IPR008979">
    <property type="entry name" value="Galactose-bd-like_sf"/>
</dbReference>
<accession>A0A556MIC2</accession>